<evidence type="ECO:0000256" key="1">
    <source>
        <dbReference type="ARBA" id="ARBA00010609"/>
    </source>
</evidence>
<proteinExistence type="inferred from homology"/>
<evidence type="ECO:0000313" key="4">
    <source>
        <dbReference type="EMBL" id="GAA1164339.1"/>
    </source>
</evidence>
<keyword evidence="5" id="KW-1185">Reference proteome</keyword>
<comment type="similarity">
    <text evidence="1">Belongs to the multicopper oxidase family.</text>
</comment>
<dbReference type="Gene3D" id="2.60.40.420">
    <property type="entry name" value="Cupredoxins - blue copper proteins"/>
    <property type="match status" value="3"/>
</dbReference>
<dbReference type="CDD" id="cd13891">
    <property type="entry name" value="CuRO_3_CotA_like"/>
    <property type="match status" value="1"/>
</dbReference>
<dbReference type="PANTHER" id="PTHR48267">
    <property type="entry name" value="CUPREDOXIN SUPERFAMILY PROTEIN"/>
    <property type="match status" value="1"/>
</dbReference>
<dbReference type="InterPro" id="IPR045087">
    <property type="entry name" value="Cu-oxidase_fam"/>
</dbReference>
<name>A0ABP4FEI2_9ACTN</name>
<dbReference type="EMBL" id="BAAAKV010000015">
    <property type="protein sequence ID" value="GAA1164339.1"/>
    <property type="molecule type" value="Genomic_DNA"/>
</dbReference>
<evidence type="ECO:0000256" key="2">
    <source>
        <dbReference type="SAM" id="MobiDB-lite"/>
    </source>
</evidence>
<dbReference type="PANTHER" id="PTHR48267:SF1">
    <property type="entry name" value="BILIRUBIN OXIDASE"/>
    <property type="match status" value="1"/>
</dbReference>
<organism evidence="4 5">
    <name type="scientific">Streptomyces hebeiensis</name>
    <dbReference type="NCBI Taxonomy" id="229486"/>
    <lineage>
        <taxon>Bacteria</taxon>
        <taxon>Bacillati</taxon>
        <taxon>Actinomycetota</taxon>
        <taxon>Actinomycetes</taxon>
        <taxon>Kitasatosporales</taxon>
        <taxon>Streptomycetaceae</taxon>
        <taxon>Streptomyces</taxon>
    </lineage>
</organism>
<feature type="region of interest" description="Disordered" evidence="2">
    <location>
        <begin position="94"/>
        <end position="113"/>
    </location>
</feature>
<dbReference type="Proteomes" id="UP001501371">
    <property type="component" value="Unassembled WGS sequence"/>
</dbReference>
<dbReference type="RefSeq" id="WP_344273632.1">
    <property type="nucleotide sequence ID" value="NZ_BAAAKV010000015.1"/>
</dbReference>
<evidence type="ECO:0000313" key="5">
    <source>
        <dbReference type="Proteomes" id="UP001501371"/>
    </source>
</evidence>
<comment type="caution">
    <text evidence="4">The sequence shown here is derived from an EMBL/GenBank/DDBJ whole genome shotgun (WGS) entry which is preliminary data.</text>
</comment>
<evidence type="ECO:0000259" key="3">
    <source>
        <dbReference type="Pfam" id="PF07731"/>
    </source>
</evidence>
<dbReference type="InterPro" id="IPR008972">
    <property type="entry name" value="Cupredoxin"/>
</dbReference>
<dbReference type="Pfam" id="PF07731">
    <property type="entry name" value="Cu-oxidase_2"/>
    <property type="match status" value="1"/>
</dbReference>
<dbReference type="CDD" id="cd13844">
    <property type="entry name" value="CuRO_1_BOD_CotA_like"/>
    <property type="match status" value="1"/>
</dbReference>
<protein>
    <submittedName>
        <fullName evidence="4">Multicopper oxidase</fullName>
    </submittedName>
</protein>
<dbReference type="CDD" id="cd13868">
    <property type="entry name" value="CuRO_2_CotA_like"/>
    <property type="match status" value="1"/>
</dbReference>
<sequence>MGTGGAALLGGLRAVPASAVPLGAGPLPSVNDPQYKSPVADVKAIPRFVNPLPRPPRIDLLEGGGARVAMAQTTQDIIGAGLGLRTPVWGYGPADGPGDGPARRGGAPRTGTRVTYPGPTVVARADRPVRLDWANELPFRHLLPVDTAIHWAYHGTRYTIEKQGVPTVTHLHGGHTEPAGDGHPDSWYAPAGARGQRFTGPECAYENTQEAATLWYHDHTMGLTRVNVYAGLAGFYLLRDDRELALIEDNRLPGGPYEREVIIQDRMFYPDGRLAYPDAPGASPHVPGVWADEGSEYFGRVIVVNGKAWPYFSVEPRQYRLRLLNGSNARFYRLSVGGKWPFPVTQIGTDGGFLHRPHRLDTSLVIAPAERVDLVVDFRDVAGKTFTLTNDAPSPYPNGTPVTSPTDSVLQIRVDRKYKRDTPEPRLPRSLREAPFKVGRPKTRTRRLLLFKTTDHGGRKMPMLGTVEKGKLAWLDPVTEKPRLNSTEVWEFYNTTADTHAVHLHLVQFQVVDRAPFTATQDRTTGALTNIAVGKSVPPGAGELGPKDTVQAPPGQVTRVKAFFDKRGVYVWHCHMLEHEDHEMMRTYEVV</sequence>
<gene>
    <name evidence="4" type="ORF">GCM10009654_21400</name>
</gene>
<feature type="domain" description="Plastocyanin-like" evidence="3">
    <location>
        <begin position="481"/>
        <end position="590"/>
    </location>
</feature>
<feature type="compositionally biased region" description="Low complexity" evidence="2">
    <location>
        <begin position="104"/>
        <end position="113"/>
    </location>
</feature>
<accession>A0ABP4FEI2</accession>
<reference evidence="5" key="1">
    <citation type="journal article" date="2019" name="Int. J. Syst. Evol. Microbiol.">
        <title>The Global Catalogue of Microorganisms (GCM) 10K type strain sequencing project: providing services to taxonomists for standard genome sequencing and annotation.</title>
        <authorList>
            <consortium name="The Broad Institute Genomics Platform"/>
            <consortium name="The Broad Institute Genome Sequencing Center for Infectious Disease"/>
            <person name="Wu L."/>
            <person name="Ma J."/>
        </authorList>
    </citation>
    <scope>NUCLEOTIDE SEQUENCE [LARGE SCALE GENOMIC DNA]</scope>
    <source>
        <strain evidence="5">JCM 12696</strain>
    </source>
</reference>
<dbReference type="InterPro" id="IPR011706">
    <property type="entry name" value="Cu-oxidase_C"/>
</dbReference>
<dbReference type="SUPFAM" id="SSF49503">
    <property type="entry name" value="Cupredoxins"/>
    <property type="match status" value="3"/>
</dbReference>